<dbReference type="SMART" id="SM00421">
    <property type="entry name" value="HTH_LUXR"/>
    <property type="match status" value="1"/>
</dbReference>
<dbReference type="SUPFAM" id="SSF52172">
    <property type="entry name" value="CheY-like"/>
    <property type="match status" value="1"/>
</dbReference>
<dbReference type="PANTHER" id="PTHR43214:SF41">
    <property type="entry name" value="NITRATE_NITRITE RESPONSE REGULATOR PROTEIN NARP"/>
    <property type="match status" value="1"/>
</dbReference>
<dbReference type="InterPro" id="IPR039420">
    <property type="entry name" value="WalR-like"/>
</dbReference>
<keyword evidence="3" id="KW-0238">DNA-binding</keyword>
<feature type="domain" description="Response regulatory" evidence="7">
    <location>
        <begin position="3"/>
        <end position="118"/>
    </location>
</feature>
<dbReference type="InterPro" id="IPR011006">
    <property type="entry name" value="CheY-like_superfamily"/>
</dbReference>
<dbReference type="GO" id="GO:0000160">
    <property type="term" value="P:phosphorelay signal transduction system"/>
    <property type="evidence" value="ECO:0007669"/>
    <property type="project" value="InterPro"/>
</dbReference>
<dbReference type="PROSITE" id="PS50110">
    <property type="entry name" value="RESPONSE_REGULATORY"/>
    <property type="match status" value="1"/>
</dbReference>
<evidence type="ECO:0000256" key="1">
    <source>
        <dbReference type="ARBA" id="ARBA00022553"/>
    </source>
</evidence>
<dbReference type="PANTHER" id="PTHR43214">
    <property type="entry name" value="TWO-COMPONENT RESPONSE REGULATOR"/>
    <property type="match status" value="1"/>
</dbReference>
<dbReference type="Proteomes" id="UP000546173">
    <property type="component" value="Unassembled WGS sequence"/>
</dbReference>
<reference evidence="8 9" key="1">
    <citation type="submission" date="2020-08" db="EMBL/GenBank/DDBJ databases">
        <title>Pseudomonas sp. nov.</title>
        <authorList>
            <person name="Gieschler S."/>
            <person name="Fiedler G."/>
            <person name="Brinks E."/>
            <person name="Boehnlein C."/>
            <person name="Franz C.M.A.P."/>
            <person name="Kabisch J."/>
        </authorList>
    </citation>
    <scope>NUCLEOTIDE SEQUENCE [LARGE SCALE GENOMIC DNA]</scope>
    <source>
        <strain evidence="8 9">MBT-2</strain>
    </source>
</reference>
<dbReference type="AlphaFoldDB" id="A0A7X1G3K6"/>
<organism evidence="8 9">
    <name type="scientific">Pseudomonas baltica</name>
    <dbReference type="NCBI Taxonomy" id="2762576"/>
    <lineage>
        <taxon>Bacteria</taxon>
        <taxon>Pseudomonadati</taxon>
        <taxon>Pseudomonadota</taxon>
        <taxon>Gammaproteobacteria</taxon>
        <taxon>Pseudomonadales</taxon>
        <taxon>Pseudomonadaceae</taxon>
        <taxon>Pseudomonas</taxon>
    </lineage>
</organism>
<dbReference type="GO" id="GO:0006355">
    <property type="term" value="P:regulation of DNA-templated transcription"/>
    <property type="evidence" value="ECO:0007669"/>
    <property type="project" value="InterPro"/>
</dbReference>
<dbReference type="RefSeq" id="WP_185793274.1">
    <property type="nucleotide sequence ID" value="NZ_JACMYH010000001.1"/>
</dbReference>
<protein>
    <submittedName>
        <fullName evidence="8">Response regulator transcription factor</fullName>
    </submittedName>
</protein>
<keyword evidence="2" id="KW-0805">Transcription regulation</keyword>
<gene>
    <name evidence="8" type="ORF">H7993_02140</name>
</gene>
<keyword evidence="1 5" id="KW-0597">Phosphoprotein</keyword>
<feature type="domain" description="HTH luxR-type" evidence="6">
    <location>
        <begin position="141"/>
        <end position="206"/>
    </location>
</feature>
<dbReference type="PRINTS" id="PR00038">
    <property type="entry name" value="HTHLUXR"/>
</dbReference>
<evidence type="ECO:0000313" key="9">
    <source>
        <dbReference type="Proteomes" id="UP000546173"/>
    </source>
</evidence>
<dbReference type="InterPro" id="IPR016032">
    <property type="entry name" value="Sig_transdc_resp-reg_C-effctor"/>
</dbReference>
<feature type="modified residue" description="4-aspartylphosphate" evidence="5">
    <location>
        <position position="53"/>
    </location>
</feature>
<dbReference type="Gene3D" id="3.40.50.2300">
    <property type="match status" value="1"/>
</dbReference>
<evidence type="ECO:0000259" key="7">
    <source>
        <dbReference type="PROSITE" id="PS50110"/>
    </source>
</evidence>
<dbReference type="PROSITE" id="PS00622">
    <property type="entry name" value="HTH_LUXR_1"/>
    <property type="match status" value="1"/>
</dbReference>
<evidence type="ECO:0000256" key="2">
    <source>
        <dbReference type="ARBA" id="ARBA00023015"/>
    </source>
</evidence>
<evidence type="ECO:0000259" key="6">
    <source>
        <dbReference type="PROSITE" id="PS50043"/>
    </source>
</evidence>
<proteinExistence type="predicted"/>
<dbReference type="SUPFAM" id="SSF46894">
    <property type="entry name" value="C-terminal effector domain of the bipartite response regulators"/>
    <property type="match status" value="1"/>
</dbReference>
<dbReference type="Pfam" id="PF00072">
    <property type="entry name" value="Response_reg"/>
    <property type="match status" value="1"/>
</dbReference>
<dbReference type="SMART" id="SM00448">
    <property type="entry name" value="REC"/>
    <property type="match status" value="1"/>
</dbReference>
<evidence type="ECO:0000313" key="8">
    <source>
        <dbReference type="EMBL" id="MBC2677179.1"/>
    </source>
</evidence>
<evidence type="ECO:0000256" key="4">
    <source>
        <dbReference type="ARBA" id="ARBA00023163"/>
    </source>
</evidence>
<keyword evidence="4" id="KW-0804">Transcription</keyword>
<evidence type="ECO:0000256" key="3">
    <source>
        <dbReference type="ARBA" id="ARBA00023125"/>
    </source>
</evidence>
<evidence type="ECO:0000256" key="5">
    <source>
        <dbReference type="PROSITE-ProRule" id="PRU00169"/>
    </source>
</evidence>
<dbReference type="InterPro" id="IPR000792">
    <property type="entry name" value="Tscrpt_reg_LuxR_C"/>
</dbReference>
<dbReference type="EMBL" id="JACMYH010000001">
    <property type="protein sequence ID" value="MBC2677179.1"/>
    <property type="molecule type" value="Genomic_DNA"/>
</dbReference>
<dbReference type="Pfam" id="PF00196">
    <property type="entry name" value="GerE"/>
    <property type="match status" value="1"/>
</dbReference>
<comment type="caution">
    <text evidence="8">The sequence shown here is derived from an EMBL/GenBank/DDBJ whole genome shotgun (WGS) entry which is preliminary data.</text>
</comment>
<name>A0A7X1G3K6_9PSED</name>
<dbReference type="CDD" id="cd17535">
    <property type="entry name" value="REC_NarL-like"/>
    <property type="match status" value="1"/>
</dbReference>
<keyword evidence="9" id="KW-1185">Reference proteome</keyword>
<sequence>MRKALIVDDHPFIRASVRTLLAQELQYQVIESGNSTEAVRLYRDERPDLVILDLSMPGLDGFDVLRRMRESTSPGKIIVLTSMPPGYYSMRSMKAGATAFVSKSDALDQLRKAIAAVQSGYTYFPDCTDVSLGRADSDSAEAALISSLTDREILVLVNLAKGLCNQDIAHTMLLSHKTVSTYKMRMMRKLRLNSVMEMTDLARRHELI</sequence>
<dbReference type="InterPro" id="IPR001789">
    <property type="entry name" value="Sig_transdc_resp-reg_receiver"/>
</dbReference>
<dbReference type="InterPro" id="IPR058245">
    <property type="entry name" value="NreC/VraR/RcsB-like_REC"/>
</dbReference>
<dbReference type="GO" id="GO:0003677">
    <property type="term" value="F:DNA binding"/>
    <property type="evidence" value="ECO:0007669"/>
    <property type="project" value="UniProtKB-KW"/>
</dbReference>
<dbReference type="CDD" id="cd06170">
    <property type="entry name" value="LuxR_C_like"/>
    <property type="match status" value="1"/>
</dbReference>
<accession>A0A7X1G3K6</accession>
<dbReference type="PROSITE" id="PS50043">
    <property type="entry name" value="HTH_LUXR_2"/>
    <property type="match status" value="1"/>
</dbReference>